<keyword evidence="1" id="KW-0732">Signal</keyword>
<comment type="caution">
    <text evidence="2">The sequence shown here is derived from an EMBL/GenBank/DDBJ whole genome shotgun (WGS) entry which is preliminary data.</text>
</comment>
<dbReference type="AlphaFoldDB" id="A0A8H7IZ06"/>
<evidence type="ECO:0000313" key="2">
    <source>
        <dbReference type="EMBL" id="KAF9695280.1"/>
    </source>
</evidence>
<keyword evidence="3" id="KW-1185">Reference proteome</keyword>
<feature type="chain" id="PRO_5034777899" description="AA1-like domain-containing protein" evidence="1">
    <location>
        <begin position="19"/>
        <end position="140"/>
    </location>
</feature>
<accession>A0A8H7IZ06</accession>
<dbReference type="Proteomes" id="UP000651452">
    <property type="component" value="Unassembled WGS sequence"/>
</dbReference>
<gene>
    <name evidence="2" type="ORF">EKO04_007009</name>
</gene>
<evidence type="ECO:0000313" key="3">
    <source>
        <dbReference type="Proteomes" id="UP000651452"/>
    </source>
</evidence>
<reference evidence="2" key="1">
    <citation type="submission" date="2018-12" db="EMBL/GenBank/DDBJ databases">
        <authorList>
            <person name="Syme R.A."/>
            <person name="Farfan-Caceres L."/>
            <person name="Lichtenzveig J."/>
        </authorList>
    </citation>
    <scope>NUCLEOTIDE SEQUENCE</scope>
    <source>
        <strain evidence="2">Al4</strain>
    </source>
</reference>
<reference evidence="2" key="2">
    <citation type="submission" date="2020-09" db="EMBL/GenBank/DDBJ databases">
        <title>Reference genome assembly for Australian Ascochyta lentis isolate Al4.</title>
        <authorList>
            <person name="Lee R.C."/>
            <person name="Farfan-Caceres L.M."/>
            <person name="Debler J.W."/>
            <person name="Williams A.H."/>
            <person name="Henares B.M."/>
        </authorList>
    </citation>
    <scope>NUCLEOTIDE SEQUENCE</scope>
    <source>
        <strain evidence="2">Al4</strain>
    </source>
</reference>
<dbReference type="EMBL" id="RZGK01000012">
    <property type="protein sequence ID" value="KAF9695280.1"/>
    <property type="molecule type" value="Genomic_DNA"/>
</dbReference>
<evidence type="ECO:0008006" key="4">
    <source>
        <dbReference type="Google" id="ProtNLM"/>
    </source>
</evidence>
<name>A0A8H7IZ06_9PLEO</name>
<proteinExistence type="predicted"/>
<organism evidence="2 3">
    <name type="scientific">Ascochyta lentis</name>
    <dbReference type="NCBI Taxonomy" id="205686"/>
    <lineage>
        <taxon>Eukaryota</taxon>
        <taxon>Fungi</taxon>
        <taxon>Dikarya</taxon>
        <taxon>Ascomycota</taxon>
        <taxon>Pezizomycotina</taxon>
        <taxon>Dothideomycetes</taxon>
        <taxon>Pleosporomycetidae</taxon>
        <taxon>Pleosporales</taxon>
        <taxon>Pleosporineae</taxon>
        <taxon>Didymellaceae</taxon>
        <taxon>Ascochyta</taxon>
    </lineage>
</organism>
<dbReference type="OrthoDB" id="3798738at2759"/>
<protein>
    <recommendedName>
        <fullName evidence="4">AA1-like domain-containing protein</fullName>
    </recommendedName>
</protein>
<evidence type="ECO:0000256" key="1">
    <source>
        <dbReference type="SAM" id="SignalP"/>
    </source>
</evidence>
<feature type="signal peptide" evidence="1">
    <location>
        <begin position="1"/>
        <end position="18"/>
    </location>
</feature>
<sequence length="140" mass="14577">MRLTTTTLLSLAATSTAAVLPRSQLGSWTLSVSKSAYANGYNSQTATAIYTSDSYPDGITSTCKYVYNPAVAEGEPKETDTCDEGFSYSFDGQTVSLSQVVQKPSAGTTVFGSAPLTLKSDAVGRTFSGEATVEVTEATA</sequence>